<dbReference type="Proteomes" id="UP000078561">
    <property type="component" value="Unassembled WGS sequence"/>
</dbReference>
<dbReference type="AlphaFoldDB" id="A0A163J9R2"/>
<protein>
    <submittedName>
        <fullName evidence="1">Uncharacterized protein</fullName>
    </submittedName>
</protein>
<dbReference type="EMBL" id="LT552047">
    <property type="protein sequence ID" value="SAL97943.1"/>
    <property type="molecule type" value="Genomic_DNA"/>
</dbReference>
<evidence type="ECO:0000313" key="2">
    <source>
        <dbReference type="Proteomes" id="UP000078561"/>
    </source>
</evidence>
<accession>A0A163J9R2</accession>
<organism evidence="1">
    <name type="scientific">Absidia glauca</name>
    <name type="common">Pin mould</name>
    <dbReference type="NCBI Taxonomy" id="4829"/>
    <lineage>
        <taxon>Eukaryota</taxon>
        <taxon>Fungi</taxon>
        <taxon>Fungi incertae sedis</taxon>
        <taxon>Mucoromycota</taxon>
        <taxon>Mucoromycotina</taxon>
        <taxon>Mucoromycetes</taxon>
        <taxon>Mucorales</taxon>
        <taxon>Cunninghamellaceae</taxon>
        <taxon>Absidia</taxon>
    </lineage>
</organism>
<name>A0A163J9R2_ABSGL</name>
<dbReference type="InParanoid" id="A0A163J9R2"/>
<sequence length="66" mass="7903">MMLFQFFSDRKHDRPQTPVPTRRPSFALSFASSNDHIDWRKEIWSFEKDYVSFPSLDPPEQEDTLP</sequence>
<gene>
    <name evidence="1" type="primary">ABSGL_03470.1 scaffold 4609</name>
</gene>
<evidence type="ECO:0000313" key="1">
    <source>
        <dbReference type="EMBL" id="SAL97943.1"/>
    </source>
</evidence>
<proteinExistence type="predicted"/>
<dbReference type="OrthoDB" id="2234754at2759"/>
<reference evidence="1" key="1">
    <citation type="submission" date="2016-04" db="EMBL/GenBank/DDBJ databases">
        <authorList>
            <person name="Evans L.H."/>
            <person name="Alamgir A."/>
            <person name="Owens N."/>
            <person name="Weber N.D."/>
            <person name="Virtaneva K."/>
            <person name="Barbian K."/>
            <person name="Babar A."/>
            <person name="Rosenke K."/>
        </authorList>
    </citation>
    <scope>NUCLEOTIDE SEQUENCE [LARGE SCALE GENOMIC DNA]</scope>
    <source>
        <strain evidence="1">CBS 101.48</strain>
    </source>
</reference>
<keyword evidence="2" id="KW-1185">Reference proteome</keyword>